<evidence type="ECO:0000256" key="1">
    <source>
        <dbReference type="SAM" id="Coils"/>
    </source>
</evidence>
<feature type="coiled-coil region" evidence="1">
    <location>
        <begin position="1186"/>
        <end position="1266"/>
    </location>
</feature>
<gene>
    <name evidence="2" type="ORF">LQE92_07550</name>
</gene>
<keyword evidence="1" id="KW-0175">Coiled coil</keyword>
<evidence type="ECO:0000313" key="3">
    <source>
        <dbReference type="Proteomes" id="UP001299265"/>
    </source>
</evidence>
<sequence>MIQTNKDNDIPIQRTSAIKPNSFSGGSLPIFNDLTSLLTILANLLLGKLLSYGEDNLNKAIHEKETIKTEGLEARNNIKMIDQEFNSTYPAAQKKAARYDQLLKGVDLNGNKTNKLSTKEYEEFLELNNELADLYPDLAYHYDIYGNKILELGQNADSSRKMLNDFIEEERQASRLEIQGNLPQIYEESKLTFNKVKPSREIYDSPQYDKYKKYTEEDWINNNFSQKKGFGVFHLKNTDPGKYKLKEIIEQAAEEAGISYKLRSEELIDETVLLTEKLSESEQEAFITQLMNHLSNTKQEKNLQTANTYLASALLSDITKSNQYLDSAPDTQNIIKAAISNMDFSNFNYGSPEELQQQIEDEIRNITSSEEKKSAYKEFLSLNPNEFIFDDYKDKIEQLTEEILGSDADNEQEKINFRLKYGITLESADGEGDEFQADNLLSQIETMTGISKDSLSGTLTETQIGIAYDIIMNDDNGSIKTLSDLINAVEKEDSLGISLDSSQVTGAEERLYSLNDQMEDAVAAKAFDVDTSSVENANMVISDCLSQLDNPTVMSVDTSFVNGEMEQAAGLLYAFQENYGNINIQTDVSTDTSSAEGSILGYYEQIQQLHPTILASLGITDTSSPEAIAAQLQNSNPHVSVQLGYRADASRSLLNPILPPLMRSVMYKANVGMLPYSFPDIIRYVQYRVANTGSGGSTKKGSSGGSAAGGSWGIKSGGTALVGELGPEIIVDPSSGRWHTVGNAGAEFTYLPAGAIVFNHQQSETLLERGRINGRGMALAQGTALADGSSVSSVTSGKNIIRDLAGLSQAAALSGSMAKASESAEDFNSQIDWMETRLKKVKDIYDQISKIIDDTASNLSAEQTINELNDAVQSAKEYISVLNNAAVSYQSYADSLGLSSDYIDKIKNGTMDIQTITDKNLKEQISEYQTWYNKAADCYDTVRSLNNEIKKLQLQKLDTVVKWADARIDYQESLSNRMKAYMDLADTKGIDNTESQYNYMIDRQVTINGKLNAELDNLKNQLQSLMSQGVIQKYSTEWHDWMSKIYDTETAITKTESSVEKLKNELYELRWEKFDKGIDVLKDAESELSDLINLYDNSLLFDDNGGTTAEGKAMVGLYGQQIELAVLKSRQYSDALSALRKDLKNGNISQNEYNETVKEYSQLQRDAAGDIKKYKDSIVKLIAEGIEKETDAYSKLNDAKKEALRTQKDLDNYNKKVSEQSDAISKLEAEYASLTGVNSREAQAKREQLMQEISDAKKELTELQEDRAYDEQLEYLDKDTENFKKMQEERTDMVKQDLDYQNAAIAAILSEAGTDSEAVLASIKAIAGNYGMEIGNALTAPWESAVTAMQEYLFILNSMGIGIGNVTTGPIHSPDYLQSIITSNYSNVPGSIGSFTEDQRWKDLQHKIATLQSGSSSMEEIVQMILDSFKGKKYASGTIYAKKGLHLTNESGLEAIMTKDGLLTPFSGGEAVFNRKATDALYEFANNPAIYLQKQLYPVRFPKVNPTNAVSVHYDSLITVNGDVIKDTIPTISELVKNAVPAVKQNLKQELKLLGNAVNYYR</sequence>
<dbReference type="Proteomes" id="UP001299265">
    <property type="component" value="Unassembled WGS sequence"/>
</dbReference>
<accession>A0AAP2RIY2</accession>
<keyword evidence="3" id="KW-1185">Reference proteome</keyword>
<dbReference type="RefSeq" id="WP_231062379.1">
    <property type="nucleotide sequence ID" value="NZ_JAJNOR010000004.1"/>
</dbReference>
<proteinExistence type="predicted"/>
<reference evidence="2 3" key="1">
    <citation type="submission" date="2021-11" db="EMBL/GenBank/DDBJ databases">
        <title>Lacrimispora sp. nov. NSJ-141 isolated from human feces.</title>
        <authorList>
            <person name="Abdugheni R."/>
        </authorList>
    </citation>
    <scope>NUCLEOTIDE SEQUENCE [LARGE SCALE GENOMIC DNA]</scope>
    <source>
        <strain evidence="2 3">NSJ-141</strain>
    </source>
</reference>
<organism evidence="2 3">
    <name type="scientific">Lientehia hominis</name>
    <dbReference type="NCBI Taxonomy" id="2897778"/>
    <lineage>
        <taxon>Bacteria</taxon>
        <taxon>Bacillati</taxon>
        <taxon>Bacillota</taxon>
        <taxon>Clostridia</taxon>
        <taxon>Lachnospirales</taxon>
        <taxon>Lachnospiraceae</taxon>
        <taxon>Lientehia</taxon>
    </lineage>
</organism>
<protein>
    <submittedName>
        <fullName evidence="2">Uncharacterized protein</fullName>
    </submittedName>
</protein>
<name>A0AAP2RIY2_9FIRM</name>
<evidence type="ECO:0000313" key="2">
    <source>
        <dbReference type="EMBL" id="MCD2492485.1"/>
    </source>
</evidence>
<feature type="coiled-coil region" evidence="1">
    <location>
        <begin position="1001"/>
        <end position="1028"/>
    </location>
</feature>
<comment type="caution">
    <text evidence="2">The sequence shown here is derived from an EMBL/GenBank/DDBJ whole genome shotgun (WGS) entry which is preliminary data.</text>
</comment>
<dbReference type="EMBL" id="JAJNOR010000004">
    <property type="protein sequence ID" value="MCD2492485.1"/>
    <property type="molecule type" value="Genomic_DNA"/>
</dbReference>